<organism evidence="2 3">
    <name type="scientific">Rhodococcus jostii (strain RHA1)</name>
    <dbReference type="NCBI Taxonomy" id="101510"/>
    <lineage>
        <taxon>Bacteria</taxon>
        <taxon>Bacillati</taxon>
        <taxon>Actinomycetota</taxon>
        <taxon>Actinomycetes</taxon>
        <taxon>Mycobacteriales</taxon>
        <taxon>Nocardiaceae</taxon>
        <taxon>Rhodococcus</taxon>
    </lineage>
</organism>
<dbReference type="HOGENOM" id="CLU_1282389_0_0_11"/>
<sequence>MPRVGWLAAMAWLPSVSLPRSGSLGPFPPATGVVSAPSRASRRAETSTTNSGSPGQSTVSPALHRHHPVVGDITIDYETMPRPADPGRVPNLNSVEPVRRRHDPARPLGSHHARRHRIRRPPGLHHPGKAVRRLHLTKRARYRRAIIGNSPRSRGGHSRVRPVRHHGVLLRLPFLQGAVAGGPRQSRRAHRLVGTLNLARDHMFSAQTGHHHGDG</sequence>
<protein>
    <submittedName>
        <fullName evidence="2">Uncharacterized protein</fullName>
    </submittedName>
</protein>
<geneLocation type="plasmid" evidence="2 3">
    <name>pRHL1</name>
</geneLocation>
<keyword evidence="2" id="KW-0614">Plasmid</keyword>
<dbReference type="AlphaFoldDB" id="Q0RZA8"/>
<name>Q0RZA8_RHOJR</name>
<dbReference type="Proteomes" id="UP000008710">
    <property type="component" value="Plasmid pRHL1"/>
</dbReference>
<feature type="region of interest" description="Disordered" evidence="1">
    <location>
        <begin position="100"/>
        <end position="128"/>
    </location>
</feature>
<accession>Q0RZA8</accession>
<evidence type="ECO:0000256" key="1">
    <source>
        <dbReference type="SAM" id="MobiDB-lite"/>
    </source>
</evidence>
<evidence type="ECO:0000313" key="3">
    <source>
        <dbReference type="Proteomes" id="UP000008710"/>
    </source>
</evidence>
<dbReference type="EMBL" id="CP000432">
    <property type="protein sequence ID" value="ABG99378.1"/>
    <property type="molecule type" value="Genomic_DNA"/>
</dbReference>
<reference evidence="3" key="1">
    <citation type="journal article" date="2006" name="Proc. Natl. Acad. Sci. U.S.A.">
        <title>The complete genome of Rhodococcus sp. RHA1 provides insights into a catabolic powerhouse.</title>
        <authorList>
            <person name="McLeod M.P."/>
            <person name="Warren R.L."/>
            <person name="Hsiao W.W.L."/>
            <person name="Araki N."/>
            <person name="Myhre M."/>
            <person name="Fernandes C."/>
            <person name="Miyazawa D."/>
            <person name="Wong W."/>
            <person name="Lillquist A.L."/>
            <person name="Wang D."/>
            <person name="Dosanjh M."/>
            <person name="Hara H."/>
            <person name="Petrescu A."/>
            <person name="Morin R.D."/>
            <person name="Yang G."/>
            <person name="Stott J.M."/>
            <person name="Schein J.E."/>
            <person name="Shin H."/>
            <person name="Smailus D."/>
            <person name="Siddiqui A.S."/>
            <person name="Marra M.A."/>
            <person name="Jones S.J.M."/>
            <person name="Holt R."/>
            <person name="Brinkman F.S.L."/>
            <person name="Miyauchi K."/>
            <person name="Fukuda M."/>
            <person name="Davies J.E."/>
            <person name="Mohn W.W."/>
            <person name="Eltis L.D."/>
        </authorList>
    </citation>
    <scope>NUCLEOTIDE SEQUENCE [LARGE SCALE GENOMIC DNA]</scope>
    <source>
        <strain evidence="3">RHA1</strain>
    </source>
</reference>
<gene>
    <name evidence="2" type="ordered locus">RHA1_ro08334</name>
</gene>
<dbReference type="KEGG" id="rha:RHA1_ro08334"/>
<feature type="region of interest" description="Disordered" evidence="1">
    <location>
        <begin position="29"/>
        <end position="66"/>
    </location>
</feature>
<evidence type="ECO:0000313" key="2">
    <source>
        <dbReference type="EMBL" id="ABG99378.1"/>
    </source>
</evidence>
<feature type="compositionally biased region" description="Polar residues" evidence="1">
    <location>
        <begin position="46"/>
        <end position="60"/>
    </location>
</feature>
<proteinExistence type="predicted"/>